<feature type="transmembrane region" description="Helical" evidence="1">
    <location>
        <begin position="36"/>
        <end position="56"/>
    </location>
</feature>
<evidence type="ECO:0000313" key="3">
    <source>
        <dbReference type="Proteomes" id="UP000005178"/>
    </source>
</evidence>
<reference evidence="2" key="1">
    <citation type="submission" date="2008-01" db="EMBL/GenBank/DDBJ databases">
        <authorList>
            <person name="Fulton L."/>
            <person name="Clifton S."/>
            <person name="Fulton B."/>
            <person name="Xu J."/>
            <person name="Minx P."/>
            <person name="Pepin K.H."/>
            <person name="Johnson M."/>
            <person name="Thiruvilangam P."/>
            <person name="Bhonagiri V."/>
            <person name="Nash W.E."/>
            <person name="Mardis E.R."/>
            <person name="Wilson R.K."/>
        </authorList>
    </citation>
    <scope>NUCLEOTIDE SEQUENCE [LARGE SCALE GENOMIC DNA]</scope>
    <source>
        <strain evidence="2">DSM 17244</strain>
    </source>
</reference>
<keyword evidence="1" id="KW-0472">Membrane</keyword>
<protein>
    <submittedName>
        <fullName evidence="2">Uncharacterized protein</fullName>
    </submittedName>
</protein>
<dbReference type="RefSeq" id="WP_007049480.1">
    <property type="nucleotide sequence ID" value="NZ_DS560015.1"/>
</dbReference>
<keyword evidence="1" id="KW-0812">Transmembrane</keyword>
<dbReference type="EMBL" id="ABIL02000005">
    <property type="protein sequence ID" value="EDS73316.1"/>
    <property type="molecule type" value="Genomic_DNA"/>
</dbReference>
<organism evidence="2 3">
    <name type="scientific">Anaerofustis stercorihominis DSM 17244</name>
    <dbReference type="NCBI Taxonomy" id="445971"/>
    <lineage>
        <taxon>Bacteria</taxon>
        <taxon>Bacillati</taxon>
        <taxon>Bacillota</taxon>
        <taxon>Clostridia</taxon>
        <taxon>Eubacteriales</taxon>
        <taxon>Eubacteriaceae</taxon>
        <taxon>Anaerofustis</taxon>
    </lineage>
</organism>
<dbReference type="Proteomes" id="UP000005178">
    <property type="component" value="Unassembled WGS sequence"/>
</dbReference>
<name>B1C8H9_9FIRM</name>
<keyword evidence="3" id="KW-1185">Reference proteome</keyword>
<reference evidence="2" key="2">
    <citation type="submission" date="2013-08" db="EMBL/GenBank/DDBJ databases">
        <title>Draft genome sequence of Anaerofustis stercorihominis (DSM 17244).</title>
        <authorList>
            <person name="Sudarsanam P."/>
            <person name="Ley R."/>
            <person name="Guruge J."/>
            <person name="Turnbaugh P.J."/>
            <person name="Mahowald M."/>
            <person name="Liep D."/>
            <person name="Gordon J."/>
        </authorList>
    </citation>
    <scope>NUCLEOTIDE SEQUENCE</scope>
    <source>
        <strain evidence="2">DSM 17244</strain>
    </source>
</reference>
<sequence length="57" mass="6455">MKIWIVRLIGILMVAAGAYFLPKFDQNDPDERYKKIVSIFAIPMGIMVIMATLIQIG</sequence>
<feature type="transmembrane region" description="Helical" evidence="1">
    <location>
        <begin position="6"/>
        <end position="24"/>
    </location>
</feature>
<evidence type="ECO:0000313" key="2">
    <source>
        <dbReference type="EMBL" id="EDS73316.1"/>
    </source>
</evidence>
<dbReference type="AlphaFoldDB" id="B1C8H9"/>
<comment type="caution">
    <text evidence="2">The sequence shown here is derived from an EMBL/GenBank/DDBJ whole genome shotgun (WGS) entry which is preliminary data.</text>
</comment>
<dbReference type="STRING" id="445971.ANASTE_01036"/>
<keyword evidence="1" id="KW-1133">Transmembrane helix</keyword>
<accession>B1C8H9</accession>
<dbReference type="GeneID" id="98001500"/>
<dbReference type="OrthoDB" id="9913578at2"/>
<evidence type="ECO:0000256" key="1">
    <source>
        <dbReference type="SAM" id="Phobius"/>
    </source>
</evidence>
<proteinExistence type="predicted"/>
<dbReference type="HOGENOM" id="CLU_2986454_0_0_9"/>
<gene>
    <name evidence="2" type="ORF">ANASTE_01036</name>
</gene>